<gene>
    <name evidence="1" type="ORF">ERHA53_29570</name>
</gene>
<evidence type="ECO:0008006" key="3">
    <source>
        <dbReference type="Google" id="ProtNLM"/>
    </source>
</evidence>
<dbReference type="RefSeq" id="WP_159336387.1">
    <property type="nucleotide sequence ID" value="NZ_AP024329.1"/>
</dbReference>
<organism evidence="1 2">
    <name type="scientific">Erwinia rhapontici</name>
    <name type="common">Pectobacterium rhapontici</name>
    <dbReference type="NCBI Taxonomy" id="55212"/>
    <lineage>
        <taxon>Bacteria</taxon>
        <taxon>Pseudomonadati</taxon>
        <taxon>Pseudomonadota</taxon>
        <taxon>Gammaproteobacteria</taxon>
        <taxon>Enterobacterales</taxon>
        <taxon>Erwiniaceae</taxon>
        <taxon>Erwinia</taxon>
    </lineage>
</organism>
<protein>
    <recommendedName>
        <fullName evidence="3">DUF1203 domain-containing protein</fullName>
    </recommendedName>
</protein>
<dbReference type="EMBL" id="AP024329">
    <property type="protein sequence ID" value="BCQ35614.1"/>
    <property type="molecule type" value="Genomic_DNA"/>
</dbReference>
<evidence type="ECO:0000313" key="2">
    <source>
        <dbReference type="Proteomes" id="UP000677515"/>
    </source>
</evidence>
<accession>A0ABN6DLJ7</accession>
<dbReference type="Pfam" id="PF06718">
    <property type="entry name" value="DUF1203"/>
    <property type="match status" value="1"/>
</dbReference>
<dbReference type="Proteomes" id="UP000677515">
    <property type="component" value="Chromosome"/>
</dbReference>
<proteinExistence type="predicted"/>
<keyword evidence="2" id="KW-1185">Reference proteome</keyword>
<name>A0ABN6DLJ7_ERWRD</name>
<sequence length="156" mass="17884">MKYRISGLRAEQFTHLFGQSDTYLKRYGAIRKTVVSYPGYPDRISLCDIPAGETALLINHIYQPADTPYFGSHAIYIWEGCTQQGIYLNELPEVMKNRVLSLRAYDENHFLRRADICEGQFSENLIGLFFADPLISYIQIHNAKQGCYACCAERSE</sequence>
<dbReference type="InterPro" id="IPR009593">
    <property type="entry name" value="DUF1203"/>
</dbReference>
<reference evidence="1 2" key="1">
    <citation type="submission" date="2021-01" db="EMBL/GenBank/DDBJ databases">
        <title>Complete genome sequence of Erwinia rhapontici MAFF 311153.</title>
        <authorList>
            <person name="Morohoshi T."/>
            <person name="Someya N."/>
        </authorList>
    </citation>
    <scope>NUCLEOTIDE SEQUENCE [LARGE SCALE GENOMIC DNA]</scope>
    <source>
        <strain evidence="1 2">MAFF 311153</strain>
    </source>
</reference>
<evidence type="ECO:0000313" key="1">
    <source>
        <dbReference type="EMBL" id="BCQ35614.1"/>
    </source>
</evidence>